<dbReference type="SUPFAM" id="SSF54768">
    <property type="entry name" value="dsRNA-binding domain-like"/>
    <property type="match status" value="1"/>
</dbReference>
<keyword evidence="1" id="KW-0694">RNA-binding</keyword>
<dbReference type="EMBL" id="REGN01003382">
    <property type="protein sequence ID" value="RNA22905.1"/>
    <property type="molecule type" value="Genomic_DNA"/>
</dbReference>
<dbReference type="Gene3D" id="3.30.160.20">
    <property type="match status" value="2"/>
</dbReference>
<proteinExistence type="predicted"/>
<dbReference type="GO" id="GO:0003723">
    <property type="term" value="F:RNA binding"/>
    <property type="evidence" value="ECO:0007669"/>
    <property type="project" value="UniProtKB-UniRule"/>
</dbReference>
<sequence>MLPTPSIKQTPYVKAEPDLAYKEQFASPAVTPVIPLVQPQAPSSTTTDSKNQNGKRLLHKTDVRRKKKQKLAKRPVYTEGCQPAMILNEYYKNLQFTYQSDNTIPNKTTFICNVTIDVNNGESKKFEGVGISKKNAKKECCNQALNCLFAESYRGPQRIIADEPVRQNEPHDLKACNLKRLNELRSRINKLVTPQTIQIKSASQILHELSPKISENGKFVEENCKILDKKFCFQISNIQNESLVNVDLNEPQSLIAAGYGKSKKDSKNEASRNALKQFFNCDINKMVYEANMLMINQLNSQQIKFVLPNNQLA</sequence>
<feature type="domain" description="DRBM" evidence="3">
    <location>
        <begin position="82"/>
        <end position="150"/>
    </location>
</feature>
<keyword evidence="5" id="KW-1185">Reference proteome</keyword>
<evidence type="ECO:0000313" key="5">
    <source>
        <dbReference type="Proteomes" id="UP000276133"/>
    </source>
</evidence>
<accession>A0A3M7RHZ3</accession>
<dbReference type="PROSITE" id="PS50137">
    <property type="entry name" value="DS_RBD"/>
    <property type="match status" value="2"/>
</dbReference>
<protein>
    <recommendedName>
        <fullName evidence="3">DRBM domain-containing protein</fullName>
    </recommendedName>
</protein>
<dbReference type="Proteomes" id="UP000276133">
    <property type="component" value="Unassembled WGS sequence"/>
</dbReference>
<dbReference type="AlphaFoldDB" id="A0A3M7RHZ3"/>
<feature type="domain" description="DRBM" evidence="3">
    <location>
        <begin position="243"/>
        <end position="280"/>
    </location>
</feature>
<dbReference type="OrthoDB" id="10175023at2759"/>
<name>A0A3M7RHZ3_BRAPC</name>
<evidence type="ECO:0000256" key="2">
    <source>
        <dbReference type="SAM" id="MobiDB-lite"/>
    </source>
</evidence>
<evidence type="ECO:0000313" key="4">
    <source>
        <dbReference type="EMBL" id="RNA22905.1"/>
    </source>
</evidence>
<reference evidence="4 5" key="1">
    <citation type="journal article" date="2018" name="Sci. Rep.">
        <title>Genomic signatures of local adaptation to the degree of environmental predictability in rotifers.</title>
        <authorList>
            <person name="Franch-Gras L."/>
            <person name="Hahn C."/>
            <person name="Garcia-Roger E.M."/>
            <person name="Carmona M.J."/>
            <person name="Serra M."/>
            <person name="Gomez A."/>
        </authorList>
    </citation>
    <scope>NUCLEOTIDE SEQUENCE [LARGE SCALE GENOMIC DNA]</scope>
    <source>
        <strain evidence="4">HYR1</strain>
    </source>
</reference>
<dbReference type="InterPro" id="IPR014720">
    <property type="entry name" value="dsRBD_dom"/>
</dbReference>
<evidence type="ECO:0000256" key="1">
    <source>
        <dbReference type="PROSITE-ProRule" id="PRU00266"/>
    </source>
</evidence>
<dbReference type="SMART" id="SM00358">
    <property type="entry name" value="DSRM"/>
    <property type="match status" value="2"/>
</dbReference>
<gene>
    <name evidence="4" type="ORF">BpHYR1_006869</name>
</gene>
<feature type="compositionally biased region" description="Polar residues" evidence="2">
    <location>
        <begin position="40"/>
        <end position="54"/>
    </location>
</feature>
<evidence type="ECO:0000259" key="3">
    <source>
        <dbReference type="PROSITE" id="PS50137"/>
    </source>
</evidence>
<organism evidence="4 5">
    <name type="scientific">Brachionus plicatilis</name>
    <name type="common">Marine rotifer</name>
    <name type="synonym">Brachionus muelleri</name>
    <dbReference type="NCBI Taxonomy" id="10195"/>
    <lineage>
        <taxon>Eukaryota</taxon>
        <taxon>Metazoa</taxon>
        <taxon>Spiralia</taxon>
        <taxon>Gnathifera</taxon>
        <taxon>Rotifera</taxon>
        <taxon>Eurotatoria</taxon>
        <taxon>Monogononta</taxon>
        <taxon>Pseudotrocha</taxon>
        <taxon>Ploima</taxon>
        <taxon>Brachionidae</taxon>
        <taxon>Brachionus</taxon>
    </lineage>
</organism>
<comment type="caution">
    <text evidence="4">The sequence shown here is derived from an EMBL/GenBank/DDBJ whole genome shotgun (WGS) entry which is preliminary data.</text>
</comment>
<feature type="region of interest" description="Disordered" evidence="2">
    <location>
        <begin position="37"/>
        <end position="56"/>
    </location>
</feature>